<dbReference type="InterPro" id="IPR039247">
    <property type="entry name" value="KhpB"/>
</dbReference>
<dbReference type="InterPro" id="IPR015946">
    <property type="entry name" value="KH_dom-like_a/b"/>
</dbReference>
<dbReference type="Pfam" id="PF01424">
    <property type="entry name" value="R3H"/>
    <property type="match status" value="1"/>
</dbReference>
<feature type="region of interest" description="Disordered" evidence="6">
    <location>
        <begin position="41"/>
        <end position="189"/>
    </location>
</feature>
<dbReference type="HAMAP" id="MF_00867">
    <property type="entry name" value="KhpB"/>
    <property type="match status" value="1"/>
</dbReference>
<dbReference type="CDD" id="cd02414">
    <property type="entry name" value="KH-II_Jag"/>
    <property type="match status" value="1"/>
</dbReference>
<evidence type="ECO:0000256" key="6">
    <source>
        <dbReference type="SAM" id="MobiDB-lite"/>
    </source>
</evidence>
<feature type="region of interest" description="Disordered" evidence="6">
    <location>
        <begin position="321"/>
        <end position="343"/>
    </location>
</feature>
<dbReference type="GO" id="GO:0008360">
    <property type="term" value="P:regulation of cell shape"/>
    <property type="evidence" value="ECO:0007669"/>
    <property type="project" value="UniProtKB-KW"/>
</dbReference>
<proteinExistence type="inferred from homology"/>
<dbReference type="SMART" id="SM01245">
    <property type="entry name" value="Jag_N"/>
    <property type="match status" value="1"/>
</dbReference>
<dbReference type="InterPro" id="IPR038008">
    <property type="entry name" value="Jag_KH"/>
</dbReference>
<dbReference type="Gene3D" id="3.30.1370.50">
    <property type="entry name" value="R3H-like domain"/>
    <property type="match status" value="1"/>
</dbReference>
<dbReference type="Gene3D" id="3.30.30.80">
    <property type="entry name" value="probable RNA-binding protein from clostridium symbiosum atcc 14940"/>
    <property type="match status" value="1"/>
</dbReference>
<feature type="domain" description="R3H" evidence="7">
    <location>
        <begin position="276"/>
        <end position="342"/>
    </location>
</feature>
<feature type="compositionally biased region" description="Basic residues" evidence="6">
    <location>
        <begin position="52"/>
        <end position="61"/>
    </location>
</feature>
<keyword evidence="2" id="KW-0694">RNA-binding</keyword>
<feature type="compositionally biased region" description="Basic and acidic residues" evidence="6">
    <location>
        <begin position="62"/>
        <end position="88"/>
    </location>
</feature>
<dbReference type="InterPro" id="IPR036867">
    <property type="entry name" value="R3H_dom_sf"/>
</dbReference>
<dbReference type="PROSITE" id="PS51061">
    <property type="entry name" value="R3H"/>
    <property type="match status" value="1"/>
</dbReference>
<name>A0A382EDC3_9ZZZZ</name>
<feature type="compositionally biased region" description="Basic and acidic residues" evidence="6">
    <location>
        <begin position="329"/>
        <end position="343"/>
    </location>
</feature>
<evidence type="ECO:0000256" key="4">
    <source>
        <dbReference type="ARBA" id="ARBA00023186"/>
    </source>
</evidence>
<evidence type="ECO:0000256" key="1">
    <source>
        <dbReference type="ARBA" id="ARBA00022490"/>
    </source>
</evidence>
<evidence type="ECO:0000256" key="2">
    <source>
        <dbReference type="ARBA" id="ARBA00022884"/>
    </source>
</evidence>
<dbReference type="Gene3D" id="3.30.300.20">
    <property type="match status" value="1"/>
</dbReference>
<organism evidence="8">
    <name type="scientific">marine metagenome</name>
    <dbReference type="NCBI Taxonomy" id="408172"/>
    <lineage>
        <taxon>unclassified sequences</taxon>
        <taxon>metagenomes</taxon>
        <taxon>ecological metagenomes</taxon>
    </lineage>
</organism>
<evidence type="ECO:0000313" key="8">
    <source>
        <dbReference type="EMBL" id="SVB48001.1"/>
    </source>
</evidence>
<evidence type="ECO:0000256" key="5">
    <source>
        <dbReference type="ARBA" id="ARBA00023316"/>
    </source>
</evidence>
<accession>A0A382EDC3</accession>
<keyword evidence="1" id="KW-0963">Cytoplasm</keyword>
<dbReference type="EMBL" id="UINC01043655">
    <property type="protein sequence ID" value="SVB48001.1"/>
    <property type="molecule type" value="Genomic_DNA"/>
</dbReference>
<feature type="compositionally biased region" description="Basic and acidic residues" evidence="6">
    <location>
        <begin position="167"/>
        <end position="178"/>
    </location>
</feature>
<reference evidence="8" key="1">
    <citation type="submission" date="2018-05" db="EMBL/GenBank/DDBJ databases">
        <authorList>
            <person name="Lanie J.A."/>
            <person name="Ng W.-L."/>
            <person name="Kazmierczak K.M."/>
            <person name="Andrzejewski T.M."/>
            <person name="Davidsen T.M."/>
            <person name="Wayne K.J."/>
            <person name="Tettelin H."/>
            <person name="Glass J.I."/>
            <person name="Rusch D."/>
            <person name="Podicherti R."/>
            <person name="Tsui H.-C.T."/>
            <person name="Winkler M.E."/>
        </authorList>
    </citation>
    <scope>NUCLEOTIDE SEQUENCE</scope>
</reference>
<evidence type="ECO:0000256" key="3">
    <source>
        <dbReference type="ARBA" id="ARBA00022960"/>
    </source>
</evidence>
<dbReference type="CDD" id="cd02644">
    <property type="entry name" value="R3H_jag"/>
    <property type="match status" value="1"/>
</dbReference>
<dbReference type="SUPFAM" id="SSF82708">
    <property type="entry name" value="R3H domain"/>
    <property type="match status" value="1"/>
</dbReference>
<dbReference type="GO" id="GO:0071555">
    <property type="term" value="P:cell wall organization"/>
    <property type="evidence" value="ECO:0007669"/>
    <property type="project" value="UniProtKB-KW"/>
</dbReference>
<keyword evidence="3" id="KW-0133">Cell shape</keyword>
<dbReference type="InterPro" id="IPR038247">
    <property type="entry name" value="Jag_N_dom_sf"/>
</dbReference>
<dbReference type="GO" id="GO:0003723">
    <property type="term" value="F:RNA binding"/>
    <property type="evidence" value="ECO:0007669"/>
    <property type="project" value="UniProtKB-KW"/>
</dbReference>
<dbReference type="Pfam" id="PF14804">
    <property type="entry name" value="Jag_N"/>
    <property type="match status" value="1"/>
</dbReference>
<gene>
    <name evidence="8" type="ORF">METZ01_LOCUS200855</name>
</gene>
<feature type="compositionally biased region" description="Gly residues" evidence="6">
    <location>
        <begin position="150"/>
        <end position="160"/>
    </location>
</feature>
<sequence length="343" mass="37418">MEWIETTGATVDDAKERALDRLGVAEDELEYEILAEASRSMLGFKKTDARLRARVRPRQSRPRVERRDRNRRGDRSRGGNRNGRDRGNKGNKGNKGKDRTEGRKRDVVDPGSKQDAGRASARKADSGAKKSGNGPDGGKEDTSRRRRRGNGGPGTVGDVGSGVESSGDDRADRGRNDRSPASAPKGVQMELETQSEIVEEFVTGLLDEMGLDARVVSTIQEDRLSVEAQGLNLGLAIGHRGETVRAITEIARTIVQRRSEGAAVGFLSVDVGGYRERRRTFLEEFARNQADAVLGDGRARALEAMGSADRKVIHDTVSDIDGVETESEGSDRDRRVVIRPVAD</sequence>
<dbReference type="InterPro" id="IPR032782">
    <property type="entry name" value="KhpB_N"/>
</dbReference>
<dbReference type="PANTHER" id="PTHR35800:SF1">
    <property type="entry name" value="RNA-BINDING PROTEIN KHPB"/>
    <property type="match status" value="1"/>
</dbReference>
<dbReference type="PANTHER" id="PTHR35800">
    <property type="entry name" value="PROTEIN JAG"/>
    <property type="match status" value="1"/>
</dbReference>
<dbReference type="AlphaFoldDB" id="A0A382EDC3"/>
<protein>
    <recommendedName>
        <fullName evidence="7">R3H domain-containing protein</fullName>
    </recommendedName>
</protein>
<evidence type="ECO:0000259" key="7">
    <source>
        <dbReference type="PROSITE" id="PS51061"/>
    </source>
</evidence>
<dbReference type="InterPro" id="IPR001374">
    <property type="entry name" value="R3H_dom"/>
</dbReference>
<dbReference type="InterPro" id="IPR034079">
    <property type="entry name" value="R3H_KhpB"/>
</dbReference>
<keyword evidence="5" id="KW-0961">Cell wall biogenesis/degradation</keyword>
<keyword evidence="4" id="KW-0143">Chaperone</keyword>
<feature type="compositionally biased region" description="Basic and acidic residues" evidence="6">
    <location>
        <begin position="95"/>
        <end position="108"/>
    </location>
</feature>
<dbReference type="SMART" id="SM00393">
    <property type="entry name" value="R3H"/>
    <property type="match status" value="1"/>
</dbReference>